<dbReference type="CDD" id="cd07398">
    <property type="entry name" value="MPP_YbbF-LpxH"/>
    <property type="match status" value="1"/>
</dbReference>
<evidence type="ECO:0000256" key="3">
    <source>
        <dbReference type="ARBA" id="ARBA00022723"/>
    </source>
</evidence>
<dbReference type="GO" id="GO:0009245">
    <property type="term" value="P:lipid A biosynthetic process"/>
    <property type="evidence" value="ECO:0007669"/>
    <property type="project" value="TreeGrafter"/>
</dbReference>
<evidence type="ECO:0000259" key="7">
    <source>
        <dbReference type="Pfam" id="PF00149"/>
    </source>
</evidence>
<keyword evidence="3" id="KW-0479">Metal-binding</keyword>
<keyword evidence="6" id="KW-0464">Manganese</keyword>
<reference key="2">
    <citation type="submission" date="2011-04" db="EMBL/GenBank/DDBJ databases">
        <title>Complete sequence of chromosome of Haliscomenobacter hydrossis DSM 1100.</title>
        <authorList>
            <consortium name="US DOE Joint Genome Institute (JGI-PGF)"/>
            <person name="Lucas S."/>
            <person name="Han J."/>
            <person name="Lapidus A."/>
            <person name="Bruce D."/>
            <person name="Goodwin L."/>
            <person name="Pitluck S."/>
            <person name="Peters L."/>
            <person name="Kyrpides N."/>
            <person name="Mavromatis K."/>
            <person name="Ivanova N."/>
            <person name="Ovchinnikova G."/>
            <person name="Pagani I."/>
            <person name="Daligault H."/>
            <person name="Detter J.C."/>
            <person name="Han C."/>
            <person name="Land M."/>
            <person name="Hauser L."/>
            <person name="Markowitz V."/>
            <person name="Cheng J.-F."/>
            <person name="Hugenholtz P."/>
            <person name="Woyke T."/>
            <person name="Wu D."/>
            <person name="Verbarg S."/>
            <person name="Frueling A."/>
            <person name="Brambilla E."/>
            <person name="Klenk H.-P."/>
            <person name="Eisen J.A."/>
        </authorList>
    </citation>
    <scope>NUCLEOTIDE SEQUENCE</scope>
    <source>
        <strain>DSM 1100</strain>
    </source>
</reference>
<keyword evidence="1" id="KW-1003">Cell membrane</keyword>
<evidence type="ECO:0000256" key="6">
    <source>
        <dbReference type="ARBA" id="ARBA00023211"/>
    </source>
</evidence>
<dbReference type="OrthoDB" id="9802481at2"/>
<dbReference type="PANTHER" id="PTHR34990:SF1">
    <property type="entry name" value="UDP-2,3-DIACYLGLUCOSAMINE HYDROLASE"/>
    <property type="match status" value="1"/>
</dbReference>
<dbReference type="SUPFAM" id="SSF56300">
    <property type="entry name" value="Metallo-dependent phosphatases"/>
    <property type="match status" value="1"/>
</dbReference>
<dbReference type="InterPro" id="IPR029052">
    <property type="entry name" value="Metallo-depent_PP-like"/>
</dbReference>
<keyword evidence="9" id="KW-1185">Reference proteome</keyword>
<dbReference type="PANTHER" id="PTHR34990">
    <property type="entry name" value="UDP-2,3-DIACYLGLUCOSAMINE HYDROLASE-RELATED"/>
    <property type="match status" value="1"/>
</dbReference>
<reference evidence="8 9" key="1">
    <citation type="journal article" date="2011" name="Stand. Genomic Sci.">
        <title>Complete genome sequence of Haliscomenobacter hydrossis type strain (O).</title>
        <authorList>
            <consortium name="US DOE Joint Genome Institute (JGI-PGF)"/>
            <person name="Daligault H."/>
            <person name="Lapidus A."/>
            <person name="Zeytun A."/>
            <person name="Nolan M."/>
            <person name="Lucas S."/>
            <person name="Del Rio T.G."/>
            <person name="Tice H."/>
            <person name="Cheng J.F."/>
            <person name="Tapia R."/>
            <person name="Han C."/>
            <person name="Goodwin L."/>
            <person name="Pitluck S."/>
            <person name="Liolios K."/>
            <person name="Pagani I."/>
            <person name="Ivanova N."/>
            <person name="Huntemann M."/>
            <person name="Mavromatis K."/>
            <person name="Mikhailova N."/>
            <person name="Pati A."/>
            <person name="Chen A."/>
            <person name="Palaniappan K."/>
            <person name="Land M."/>
            <person name="Hauser L."/>
            <person name="Brambilla E.M."/>
            <person name="Rohde M."/>
            <person name="Verbarg S."/>
            <person name="Goker M."/>
            <person name="Bristow J."/>
            <person name="Eisen J.A."/>
            <person name="Markowitz V."/>
            <person name="Hugenholtz P."/>
            <person name="Kyrpides N.C."/>
            <person name="Klenk H.P."/>
            <person name="Woyke T."/>
        </authorList>
    </citation>
    <scope>NUCLEOTIDE SEQUENCE [LARGE SCALE GENOMIC DNA]</scope>
    <source>
        <strain evidence="9">ATCC 27775 / DSM 1100 / LMG 10767 / O</strain>
    </source>
</reference>
<organism evidence="8 9">
    <name type="scientific">Haliscomenobacter hydrossis (strain ATCC 27775 / DSM 1100 / LMG 10767 / O)</name>
    <dbReference type="NCBI Taxonomy" id="760192"/>
    <lineage>
        <taxon>Bacteria</taxon>
        <taxon>Pseudomonadati</taxon>
        <taxon>Bacteroidota</taxon>
        <taxon>Saprospiria</taxon>
        <taxon>Saprospirales</taxon>
        <taxon>Haliscomenobacteraceae</taxon>
        <taxon>Haliscomenobacter</taxon>
    </lineage>
</organism>
<dbReference type="HOGENOM" id="CLU_074586_1_0_10"/>
<dbReference type="GO" id="GO:0008758">
    <property type="term" value="F:UDP-2,3-diacylglucosamine hydrolase activity"/>
    <property type="evidence" value="ECO:0007669"/>
    <property type="project" value="TreeGrafter"/>
</dbReference>
<sequence length="255" mass="29910">MKTYFASDFHLGVPGKYSSQEREKQLVRWLDEISKDAQEIFLVGDLFDFWFEYKEVIPKGYTRLLGKLAELRDAGIPIQFFTGNHDMWMFRYFEDEFGIPIHRQPILREINGKTFLIGHGDGLGPGDYGYKVLKHIFANPFLQWMFARVHPNFGIGLARFWSGRSRSVHPPNAKFLGPDQEWLIVYLNAELERKPADFYIFGHRHLPIDHVLKNGKSRYINLGEWLHYNSYAVFDGDNLELRFFENPQGQVFGQL</sequence>
<protein>
    <submittedName>
        <fullName evidence="8">Metallophosphoesterase</fullName>
    </submittedName>
</protein>
<accession>F4L0U9</accession>
<evidence type="ECO:0000313" key="8">
    <source>
        <dbReference type="EMBL" id="AEE50553.1"/>
    </source>
</evidence>
<dbReference type="AlphaFoldDB" id="F4L0U9"/>
<evidence type="ECO:0000256" key="2">
    <source>
        <dbReference type="ARBA" id="ARBA00022519"/>
    </source>
</evidence>
<evidence type="ECO:0000256" key="4">
    <source>
        <dbReference type="ARBA" id="ARBA00022801"/>
    </source>
</evidence>
<feature type="domain" description="Calcineurin-like phosphoesterase" evidence="7">
    <location>
        <begin position="1"/>
        <end position="206"/>
    </location>
</feature>
<keyword evidence="5" id="KW-0472">Membrane</keyword>
<dbReference type="GO" id="GO:0046872">
    <property type="term" value="F:metal ion binding"/>
    <property type="evidence" value="ECO:0007669"/>
    <property type="project" value="UniProtKB-KW"/>
</dbReference>
<gene>
    <name evidence="8" type="ordered locus">Halhy_2685</name>
</gene>
<dbReference type="eggNOG" id="COG2908">
    <property type="taxonomic scope" value="Bacteria"/>
</dbReference>
<keyword evidence="4" id="KW-0378">Hydrolase</keyword>
<evidence type="ECO:0000256" key="5">
    <source>
        <dbReference type="ARBA" id="ARBA00023136"/>
    </source>
</evidence>
<dbReference type="RefSeq" id="WP_013765101.1">
    <property type="nucleotide sequence ID" value="NC_015510.1"/>
</dbReference>
<dbReference type="InterPro" id="IPR004843">
    <property type="entry name" value="Calcineurin-like_PHP"/>
</dbReference>
<dbReference type="Pfam" id="PF00149">
    <property type="entry name" value="Metallophos"/>
    <property type="match status" value="1"/>
</dbReference>
<dbReference type="KEGG" id="hhy:Halhy_2685"/>
<evidence type="ECO:0000313" key="9">
    <source>
        <dbReference type="Proteomes" id="UP000008461"/>
    </source>
</evidence>
<dbReference type="Proteomes" id="UP000008461">
    <property type="component" value="Chromosome"/>
</dbReference>
<name>F4L0U9_HALH1</name>
<proteinExistence type="predicted"/>
<keyword evidence="2" id="KW-0997">Cell inner membrane</keyword>
<dbReference type="Gene3D" id="3.60.21.10">
    <property type="match status" value="1"/>
</dbReference>
<dbReference type="EMBL" id="CP002691">
    <property type="protein sequence ID" value="AEE50553.1"/>
    <property type="molecule type" value="Genomic_DNA"/>
</dbReference>
<evidence type="ECO:0000256" key="1">
    <source>
        <dbReference type="ARBA" id="ARBA00022475"/>
    </source>
</evidence>
<dbReference type="STRING" id="760192.Halhy_2685"/>
<dbReference type="GO" id="GO:0016020">
    <property type="term" value="C:membrane"/>
    <property type="evidence" value="ECO:0007669"/>
    <property type="project" value="GOC"/>
</dbReference>
<dbReference type="InterPro" id="IPR043461">
    <property type="entry name" value="LpxH-like"/>
</dbReference>